<dbReference type="EMBL" id="CM037614">
    <property type="protein sequence ID" value="KAH8015286.1"/>
    <property type="molecule type" value="Genomic_DNA"/>
</dbReference>
<reference evidence="1" key="1">
    <citation type="submission" date="2021-08" db="EMBL/GenBank/DDBJ databases">
        <title>The first chromosome-level gecko genome reveals the dynamic sex chromosomes of Neotropical dwarf geckos (Sphaerodactylidae: Sphaerodactylus).</title>
        <authorList>
            <person name="Pinto B.J."/>
            <person name="Keating S.E."/>
            <person name="Gamble T."/>
        </authorList>
    </citation>
    <scope>NUCLEOTIDE SEQUENCE</scope>
    <source>
        <strain evidence="1">TG3544</strain>
    </source>
</reference>
<evidence type="ECO:0000313" key="2">
    <source>
        <dbReference type="Proteomes" id="UP000827872"/>
    </source>
</evidence>
<proteinExistence type="predicted"/>
<gene>
    <name evidence="1" type="ORF">K3G42_001817</name>
</gene>
<name>A0ACB8G6E2_9SAUR</name>
<comment type="caution">
    <text evidence="1">The sequence shown here is derived from an EMBL/GenBank/DDBJ whole genome shotgun (WGS) entry which is preliminary data.</text>
</comment>
<accession>A0ACB8G6E2</accession>
<dbReference type="Proteomes" id="UP000827872">
    <property type="component" value="Linkage Group LG01"/>
</dbReference>
<keyword evidence="2" id="KW-1185">Reference proteome</keyword>
<evidence type="ECO:0000313" key="1">
    <source>
        <dbReference type="EMBL" id="KAH8015286.1"/>
    </source>
</evidence>
<organism evidence="1 2">
    <name type="scientific">Sphaerodactylus townsendi</name>
    <dbReference type="NCBI Taxonomy" id="933632"/>
    <lineage>
        <taxon>Eukaryota</taxon>
        <taxon>Metazoa</taxon>
        <taxon>Chordata</taxon>
        <taxon>Craniata</taxon>
        <taxon>Vertebrata</taxon>
        <taxon>Euteleostomi</taxon>
        <taxon>Lepidosauria</taxon>
        <taxon>Squamata</taxon>
        <taxon>Bifurcata</taxon>
        <taxon>Gekkota</taxon>
        <taxon>Sphaerodactylidae</taxon>
        <taxon>Sphaerodactylus</taxon>
    </lineage>
</organism>
<protein>
    <submittedName>
        <fullName evidence="1">Uncharacterized protein</fullName>
    </submittedName>
</protein>
<sequence>MAVATSGVRTAAVQMGTVMVPTIHILLPLACTPDIALAITFLAMAAAPPAMAPAASTAVIPLEVRVLALAAVAHSNLDLKKASLEQRPRYDGIRMDKRSANGGQGFQRDQASKIYHLS</sequence>